<protein>
    <recommendedName>
        <fullName evidence="9">60S ribosomal protein L37a</fullName>
    </recommendedName>
</protein>
<dbReference type="PANTHER" id="PTHR48149">
    <property type="entry name" value="60S RIBOSOMAL PROTEIN L37A-2"/>
    <property type="match status" value="1"/>
</dbReference>
<keyword evidence="5" id="KW-0689">Ribosomal protein</keyword>
<name>A0AAV5E6E8_ELECO</name>
<keyword evidence="4" id="KW-0862">Zinc</keyword>
<dbReference type="EMBL" id="BQKI01000073">
    <property type="protein sequence ID" value="GJN18075.1"/>
    <property type="molecule type" value="Genomic_DNA"/>
</dbReference>
<evidence type="ECO:0008006" key="9">
    <source>
        <dbReference type="Google" id="ProtNLM"/>
    </source>
</evidence>
<dbReference type="GO" id="GO:0005840">
    <property type="term" value="C:ribosome"/>
    <property type="evidence" value="ECO:0007669"/>
    <property type="project" value="UniProtKB-KW"/>
</dbReference>
<dbReference type="InterPro" id="IPR002674">
    <property type="entry name" value="Ribosomal_eL43"/>
</dbReference>
<dbReference type="GO" id="GO:1990904">
    <property type="term" value="C:ribonucleoprotein complex"/>
    <property type="evidence" value="ECO:0007669"/>
    <property type="project" value="UniProtKB-KW"/>
</dbReference>
<comment type="similarity">
    <text evidence="1">Belongs to the eukaryotic ribosomal protein eL43 family.</text>
</comment>
<dbReference type="GO" id="GO:0003735">
    <property type="term" value="F:structural constituent of ribosome"/>
    <property type="evidence" value="ECO:0007669"/>
    <property type="project" value="InterPro"/>
</dbReference>
<evidence type="ECO:0000256" key="4">
    <source>
        <dbReference type="ARBA" id="ARBA00022833"/>
    </source>
</evidence>
<reference evidence="7" key="1">
    <citation type="journal article" date="2018" name="DNA Res.">
        <title>Multiple hybrid de novo genome assembly of finger millet, an orphan allotetraploid crop.</title>
        <authorList>
            <person name="Hatakeyama M."/>
            <person name="Aluri S."/>
            <person name="Balachadran M.T."/>
            <person name="Sivarajan S.R."/>
            <person name="Patrignani A."/>
            <person name="Gruter S."/>
            <person name="Poveda L."/>
            <person name="Shimizu-Inatsugi R."/>
            <person name="Baeten J."/>
            <person name="Francoijs K.J."/>
            <person name="Nataraja K.N."/>
            <person name="Reddy Y.A.N."/>
            <person name="Phadnis S."/>
            <person name="Ravikumar R.L."/>
            <person name="Schlapbach R."/>
            <person name="Sreeman S.M."/>
            <person name="Shimizu K.K."/>
        </authorList>
    </citation>
    <scope>NUCLEOTIDE SEQUENCE</scope>
</reference>
<evidence type="ECO:0000313" key="8">
    <source>
        <dbReference type="Proteomes" id="UP001054889"/>
    </source>
</evidence>
<dbReference type="InterPro" id="IPR011331">
    <property type="entry name" value="Ribosomal_eL37/eL43"/>
</dbReference>
<evidence type="ECO:0000256" key="5">
    <source>
        <dbReference type="ARBA" id="ARBA00022980"/>
    </source>
</evidence>
<accession>A0AAV5E6E8</accession>
<evidence type="ECO:0000256" key="2">
    <source>
        <dbReference type="ARBA" id="ARBA00022723"/>
    </source>
</evidence>
<organism evidence="7 8">
    <name type="scientific">Eleusine coracana subsp. coracana</name>
    <dbReference type="NCBI Taxonomy" id="191504"/>
    <lineage>
        <taxon>Eukaryota</taxon>
        <taxon>Viridiplantae</taxon>
        <taxon>Streptophyta</taxon>
        <taxon>Embryophyta</taxon>
        <taxon>Tracheophyta</taxon>
        <taxon>Spermatophyta</taxon>
        <taxon>Magnoliopsida</taxon>
        <taxon>Liliopsida</taxon>
        <taxon>Poales</taxon>
        <taxon>Poaceae</taxon>
        <taxon>PACMAD clade</taxon>
        <taxon>Chloridoideae</taxon>
        <taxon>Cynodonteae</taxon>
        <taxon>Eleusininae</taxon>
        <taxon>Eleusine</taxon>
    </lineage>
</organism>
<sequence>MEVSQHSKYFCEFYGKFAVKRKAVGIWGCKDCGKVKASGTRYGASLRKQIKKMEVSQHSKYFCEFCGKFAVKRKAVGIWGCKDCGKVKAGGAYTMNTASAVTVRSTIRRLREQTEA</sequence>
<dbReference type="Proteomes" id="UP001054889">
    <property type="component" value="Unassembled WGS sequence"/>
</dbReference>
<keyword evidence="2" id="KW-0479">Metal-binding</keyword>
<dbReference type="InterPro" id="IPR011332">
    <property type="entry name" value="Ribosomal_zn-bd"/>
</dbReference>
<evidence type="ECO:0000256" key="1">
    <source>
        <dbReference type="ARBA" id="ARBA00008672"/>
    </source>
</evidence>
<keyword evidence="8" id="KW-1185">Reference proteome</keyword>
<evidence type="ECO:0000313" key="7">
    <source>
        <dbReference type="EMBL" id="GJN18075.1"/>
    </source>
</evidence>
<dbReference type="AlphaFoldDB" id="A0AAV5E6E8"/>
<dbReference type="GO" id="GO:0006412">
    <property type="term" value="P:translation"/>
    <property type="evidence" value="ECO:0007669"/>
    <property type="project" value="InterPro"/>
</dbReference>
<gene>
    <name evidence="7" type="primary">gb05195</name>
    <name evidence="7" type="ORF">PR202_gb05195</name>
</gene>
<dbReference type="FunFam" id="2.20.25.30:FF:000002">
    <property type="entry name" value="60S ribosomal protein L37a"/>
    <property type="match status" value="1"/>
</dbReference>
<comment type="caution">
    <text evidence="7">The sequence shown here is derived from an EMBL/GenBank/DDBJ whole genome shotgun (WGS) entry which is preliminary data.</text>
</comment>
<keyword evidence="3" id="KW-0863">Zinc-finger</keyword>
<keyword evidence="6" id="KW-0687">Ribonucleoprotein</keyword>
<dbReference type="GO" id="GO:0008270">
    <property type="term" value="F:zinc ion binding"/>
    <property type="evidence" value="ECO:0007669"/>
    <property type="project" value="UniProtKB-KW"/>
</dbReference>
<proteinExistence type="inferred from homology"/>
<evidence type="ECO:0000256" key="3">
    <source>
        <dbReference type="ARBA" id="ARBA00022771"/>
    </source>
</evidence>
<dbReference type="Pfam" id="PF01780">
    <property type="entry name" value="Ribosomal_L37ae"/>
    <property type="match status" value="1"/>
</dbReference>
<evidence type="ECO:0000256" key="6">
    <source>
        <dbReference type="ARBA" id="ARBA00023274"/>
    </source>
</evidence>
<dbReference type="PANTHER" id="PTHR48149:SF1">
    <property type="entry name" value="LARGE RIBOSOMAL SUBUNIT PROTEIN EL43Y"/>
    <property type="match status" value="1"/>
</dbReference>
<reference evidence="7" key="2">
    <citation type="submission" date="2021-12" db="EMBL/GenBank/DDBJ databases">
        <title>Resequencing data analysis of finger millet.</title>
        <authorList>
            <person name="Hatakeyama M."/>
            <person name="Aluri S."/>
            <person name="Balachadran M.T."/>
            <person name="Sivarajan S.R."/>
            <person name="Poveda L."/>
            <person name="Shimizu-Inatsugi R."/>
            <person name="Schlapbach R."/>
            <person name="Sreeman S.M."/>
            <person name="Shimizu K.K."/>
        </authorList>
    </citation>
    <scope>NUCLEOTIDE SEQUENCE</scope>
</reference>
<dbReference type="Gene3D" id="2.20.25.30">
    <property type="match status" value="2"/>
</dbReference>
<dbReference type="SUPFAM" id="SSF57829">
    <property type="entry name" value="Zn-binding ribosomal proteins"/>
    <property type="match status" value="2"/>
</dbReference>